<evidence type="ECO:0000313" key="16">
    <source>
        <dbReference type="Proteomes" id="UP000785625"/>
    </source>
</evidence>
<feature type="domain" description="Aminoacyl-tRNA synthetase class Ia" evidence="12">
    <location>
        <begin position="28"/>
        <end position="635"/>
    </location>
</feature>
<evidence type="ECO:0000256" key="9">
    <source>
        <dbReference type="ARBA" id="ARBA00048359"/>
    </source>
</evidence>
<dbReference type="RefSeq" id="WP_204784697.1">
    <property type="nucleotide sequence ID" value="NZ_CALVGD010000099.1"/>
</dbReference>
<feature type="domain" description="Methionyl/Valyl/Leucyl/Isoleucyl-tRNA synthetase anticodon-binding" evidence="14">
    <location>
        <begin position="679"/>
        <end position="831"/>
    </location>
</feature>
<dbReference type="InterPro" id="IPR033708">
    <property type="entry name" value="Anticodon_Ile_BEm"/>
</dbReference>
<keyword evidence="7 10" id="KW-0030">Aminoacyl-tRNA synthetase</keyword>
<keyword evidence="10" id="KW-0862">Zinc</keyword>
<protein>
    <recommendedName>
        <fullName evidence="10">Isoleucine--tRNA ligase</fullName>
        <ecNumber evidence="10">6.1.1.5</ecNumber>
    </recommendedName>
    <alternativeName>
        <fullName evidence="10">Isoleucyl-tRNA synthetase</fullName>
        <shortName evidence="10">IleRS</shortName>
    </alternativeName>
</protein>
<evidence type="ECO:0000256" key="6">
    <source>
        <dbReference type="ARBA" id="ARBA00022917"/>
    </source>
</evidence>
<keyword evidence="2 10" id="KW-0963">Cytoplasm</keyword>
<dbReference type="SUPFAM" id="SSF52374">
    <property type="entry name" value="Nucleotidylyl transferase"/>
    <property type="match status" value="1"/>
</dbReference>
<feature type="binding site" evidence="10">
    <location>
        <position position="893"/>
    </location>
    <ligand>
        <name>Zn(2+)</name>
        <dbReference type="ChEBI" id="CHEBI:29105"/>
    </ligand>
</feature>
<dbReference type="PRINTS" id="PR00984">
    <property type="entry name" value="TRNASYNTHILE"/>
</dbReference>
<proteinExistence type="inferred from homology"/>
<dbReference type="Pfam" id="PF00133">
    <property type="entry name" value="tRNA-synt_1"/>
    <property type="match status" value="1"/>
</dbReference>
<comment type="caution">
    <text evidence="15">The sequence shown here is derived from an EMBL/GenBank/DDBJ whole genome shotgun (WGS) entry which is preliminary data.</text>
</comment>
<comment type="subunit">
    <text evidence="10">Monomer.</text>
</comment>
<evidence type="ECO:0000256" key="11">
    <source>
        <dbReference type="SAM" id="MobiDB-lite"/>
    </source>
</evidence>
<accession>A0ABS2GXB0</accession>
<dbReference type="GO" id="GO:0004822">
    <property type="term" value="F:isoleucine-tRNA ligase activity"/>
    <property type="evidence" value="ECO:0007669"/>
    <property type="project" value="UniProtKB-EC"/>
</dbReference>
<feature type="domain" description="Zinc finger FPG/IleRS-type" evidence="13">
    <location>
        <begin position="887"/>
        <end position="915"/>
    </location>
</feature>
<dbReference type="PANTHER" id="PTHR42765">
    <property type="entry name" value="SOLEUCYL-TRNA SYNTHETASE"/>
    <property type="match status" value="1"/>
</dbReference>
<feature type="binding site" evidence="10">
    <location>
        <position position="910"/>
    </location>
    <ligand>
        <name>Zn(2+)</name>
        <dbReference type="ChEBI" id="CHEBI:29105"/>
    </ligand>
</feature>
<dbReference type="InterPro" id="IPR002301">
    <property type="entry name" value="Ile-tRNA-ligase"/>
</dbReference>
<keyword evidence="3 10" id="KW-0436">Ligase</keyword>
<reference evidence="15 16" key="1">
    <citation type="journal article" date="2021" name="Sci. Rep.">
        <title>The distribution of antibiotic resistance genes in chicken gut microbiota commensals.</title>
        <authorList>
            <person name="Juricova H."/>
            <person name="Matiasovicova J."/>
            <person name="Kubasova T."/>
            <person name="Cejkova D."/>
            <person name="Rychlik I."/>
        </authorList>
    </citation>
    <scope>NUCLEOTIDE SEQUENCE [LARGE SCALE GENOMIC DNA]</scope>
    <source>
        <strain evidence="15 16">An574</strain>
    </source>
</reference>
<comment type="cofactor">
    <cofactor evidence="10">
        <name>Zn(2+)</name>
        <dbReference type="ChEBI" id="CHEBI:29105"/>
    </cofactor>
    <text evidence="10">Binds 1 zinc ion per subunit.</text>
</comment>
<comment type="domain">
    <text evidence="10">IleRS has two distinct active sites: one for aminoacylation and one for editing. The misactivated valine is translocated from the active site to the editing site, which sterically excludes the correctly activated isoleucine. The single editing site contains two valyl binding pockets, one specific for each substrate (Val-AMP or Val-tRNA(Ile)).</text>
</comment>
<evidence type="ECO:0000256" key="4">
    <source>
        <dbReference type="ARBA" id="ARBA00022741"/>
    </source>
</evidence>
<dbReference type="InterPro" id="IPR023585">
    <property type="entry name" value="Ile-tRNA-ligase_type1"/>
</dbReference>
<dbReference type="InterPro" id="IPR002300">
    <property type="entry name" value="aa-tRNA-synth_Ia"/>
</dbReference>
<dbReference type="InterPro" id="IPR013155">
    <property type="entry name" value="M/V/L/I-tRNA-synth_anticd-bd"/>
</dbReference>
<keyword evidence="5 10" id="KW-0067">ATP-binding</keyword>
<comment type="similarity">
    <text evidence="1 10">Belongs to the class-I aminoacyl-tRNA synthetase family. IleS type 1 subfamily.</text>
</comment>
<dbReference type="Gene3D" id="3.90.740.10">
    <property type="entry name" value="Valyl/Leucyl/Isoleucyl-tRNA synthetase, editing domain"/>
    <property type="match status" value="1"/>
</dbReference>
<comment type="subcellular location">
    <subcellularLocation>
        <location evidence="10">Cytoplasm</location>
    </subcellularLocation>
</comment>
<evidence type="ECO:0000256" key="2">
    <source>
        <dbReference type="ARBA" id="ARBA00022490"/>
    </source>
</evidence>
<evidence type="ECO:0000313" key="15">
    <source>
        <dbReference type="EMBL" id="MBM6940308.1"/>
    </source>
</evidence>
<dbReference type="SUPFAM" id="SSF50677">
    <property type="entry name" value="ValRS/IleRS/LeuRS editing domain"/>
    <property type="match status" value="1"/>
</dbReference>
<dbReference type="Proteomes" id="UP000785625">
    <property type="component" value="Unassembled WGS sequence"/>
</dbReference>
<dbReference type="InterPro" id="IPR009008">
    <property type="entry name" value="Val/Leu/Ile-tRNA-synth_edit"/>
</dbReference>
<evidence type="ECO:0000256" key="8">
    <source>
        <dbReference type="ARBA" id="ARBA00025217"/>
    </source>
</evidence>
<evidence type="ECO:0000259" key="12">
    <source>
        <dbReference type="Pfam" id="PF00133"/>
    </source>
</evidence>
<dbReference type="HAMAP" id="MF_02002">
    <property type="entry name" value="Ile_tRNA_synth_type1"/>
    <property type="match status" value="1"/>
</dbReference>
<evidence type="ECO:0000256" key="1">
    <source>
        <dbReference type="ARBA" id="ARBA00006887"/>
    </source>
</evidence>
<dbReference type="Pfam" id="PF06827">
    <property type="entry name" value="zf-FPG_IleRS"/>
    <property type="match status" value="1"/>
</dbReference>
<dbReference type="InterPro" id="IPR009080">
    <property type="entry name" value="tRNAsynth_Ia_anticodon-bd"/>
</dbReference>
<feature type="binding site" evidence="10">
    <location>
        <position position="555"/>
    </location>
    <ligand>
        <name>L-isoleucyl-5'-AMP</name>
        <dbReference type="ChEBI" id="CHEBI:178002"/>
    </ligand>
</feature>
<gene>
    <name evidence="10 15" type="primary">ileS</name>
    <name evidence="15" type="ORF">H5975_02185</name>
</gene>
<dbReference type="Pfam" id="PF08264">
    <property type="entry name" value="Anticodon_1"/>
    <property type="match status" value="1"/>
</dbReference>
<dbReference type="InterPro" id="IPR050081">
    <property type="entry name" value="Ile-tRNA_ligase"/>
</dbReference>
<evidence type="ECO:0000256" key="5">
    <source>
        <dbReference type="ARBA" id="ARBA00022840"/>
    </source>
</evidence>
<organism evidence="15 16">
    <name type="scientific">Limosilactobacillus coleohominis</name>
    <dbReference type="NCBI Taxonomy" id="181675"/>
    <lineage>
        <taxon>Bacteria</taxon>
        <taxon>Bacillati</taxon>
        <taxon>Bacillota</taxon>
        <taxon>Bacilli</taxon>
        <taxon>Lactobacillales</taxon>
        <taxon>Lactobacillaceae</taxon>
        <taxon>Limosilactobacillus</taxon>
    </lineage>
</organism>
<comment type="function">
    <text evidence="8 10">Catalyzes the attachment of isoleucine to tRNA(Ile). As IleRS can inadvertently accommodate and process structurally similar amino acids such as valine, to avoid such errors it has two additional distinct tRNA(Ile)-dependent editing activities. One activity is designated as 'pretransfer' editing and involves the hydrolysis of activated Val-AMP. The other activity is designated 'posttransfer' editing and involves deacylation of mischarged Val-tRNA(Ile).</text>
</comment>
<keyword evidence="4 10" id="KW-0547">Nucleotide-binding</keyword>
<dbReference type="Gene3D" id="1.10.730.20">
    <property type="match status" value="1"/>
</dbReference>
<name>A0ABS2GXB0_9LACO</name>
<evidence type="ECO:0000259" key="14">
    <source>
        <dbReference type="Pfam" id="PF08264"/>
    </source>
</evidence>
<dbReference type="InterPro" id="IPR010663">
    <property type="entry name" value="Znf_FPG/IleRS"/>
</dbReference>
<evidence type="ECO:0000256" key="10">
    <source>
        <dbReference type="HAMAP-Rule" id="MF_02002"/>
    </source>
</evidence>
<dbReference type="InterPro" id="IPR001412">
    <property type="entry name" value="aa-tRNA-synth_I_CS"/>
</dbReference>
<dbReference type="InterPro" id="IPR014729">
    <property type="entry name" value="Rossmann-like_a/b/a_fold"/>
</dbReference>
<dbReference type="CDD" id="cd07960">
    <property type="entry name" value="Anticodon_Ia_Ile_BEm"/>
    <property type="match status" value="1"/>
</dbReference>
<dbReference type="Gene3D" id="3.40.50.620">
    <property type="entry name" value="HUPs"/>
    <property type="match status" value="2"/>
</dbReference>
<keyword evidence="16" id="KW-1185">Reference proteome</keyword>
<feature type="region of interest" description="Disordered" evidence="11">
    <location>
        <begin position="1"/>
        <end position="28"/>
    </location>
</feature>
<sequence length="931" mass="106793">MRVKDTLNLGKTKFPMRGHLPEKEGQREQLWEENKVYEQRQKLNEGKPTFVLHDGPPYANGNIHIGHAMNKISKDFIVRYKSMTGYRSPYVPGWDTHGLPIEHQLTKSGYDRKKMTTSEFRDLCRNYAMEQVHKQMDGFKRLGVSADWDHPYLTLDKEFEAAQIKVFGEFAKKGLLYQAKKPVYWSWSSESALAEAEVEYHDVVAKTAFFAEQVKDGKNLLDNDTYLVVWTTTPWTIPASEAVAVNPTFEYSVVKPSNDDRKFVVASSRLSEIAEKLGWESYDVLKTLKGQDMERMTTLHPYLDRELLVGVADYVTDDTGTGLVHTAPGYGDDDYHFGKKYDLPIVAPMNDQGVLTKENGPEFDGVFYQKADDISLKFLKDQNALLLEEPLKHSYPFDWRTKQPIVFRATDQWFVSIDQMRDEILKAVDEVQYFPEWGKVRLRNMLKDRGDWVISRQRVWGVPLPIFYAEDGTPIMTEETINHVADLFREYGSNVWFDRDAKDLLPDGFTSSHSPNGKFTKETDIMDVWFDSGSSHQGVLNERSYLTYPADLYLEGSDQYRGWFNSSMITSVVVSGHAPYKSVLSQGFTLDKKGKKMSKSLGNVIDPAKVVKQMGAEIIRLWVMSADTSADVRVSMGTFQQISEAYRKLRNTFRFLLANTSDFDADENTVSYDKLTSVDQYMLVKFNHFLAQMRKDFDQYDFLDGYKLLINFVNNDLSAFYMNVAKDVLYIQPANSLERRSMQTVFYEILVGLVKLLTPILPHTTEEVWEYMNEPEKFVQLTEIPDPLSYDNEDELLVEWNQFMEIRSHVLKVLEEARNEKLIGRSLEARADLYLKPSQKAVLDSLNYDVALLLGVSDLEVHDASETPDDAEQFNDGSAVKVEQAAGEVCARCRMTKEDVGSDDAYPQLCARCAKIVRENFPETVTEGLEK</sequence>
<keyword evidence="6 10" id="KW-0648">Protein biosynthesis</keyword>
<feature type="binding site" evidence="10">
    <location>
        <position position="913"/>
    </location>
    <ligand>
        <name>Zn(2+)</name>
        <dbReference type="ChEBI" id="CHEBI:29105"/>
    </ligand>
</feature>
<dbReference type="PANTHER" id="PTHR42765:SF1">
    <property type="entry name" value="ISOLEUCINE--TRNA LIGASE, MITOCHONDRIAL"/>
    <property type="match status" value="1"/>
</dbReference>
<keyword evidence="10" id="KW-0479">Metal-binding</keyword>
<comment type="catalytic activity">
    <reaction evidence="9 10">
        <text>tRNA(Ile) + L-isoleucine + ATP = L-isoleucyl-tRNA(Ile) + AMP + diphosphate</text>
        <dbReference type="Rhea" id="RHEA:11060"/>
        <dbReference type="Rhea" id="RHEA-COMP:9666"/>
        <dbReference type="Rhea" id="RHEA-COMP:9695"/>
        <dbReference type="ChEBI" id="CHEBI:30616"/>
        <dbReference type="ChEBI" id="CHEBI:33019"/>
        <dbReference type="ChEBI" id="CHEBI:58045"/>
        <dbReference type="ChEBI" id="CHEBI:78442"/>
        <dbReference type="ChEBI" id="CHEBI:78528"/>
        <dbReference type="ChEBI" id="CHEBI:456215"/>
        <dbReference type="EC" id="6.1.1.5"/>
    </reaction>
</comment>
<feature type="compositionally biased region" description="Basic and acidic residues" evidence="11">
    <location>
        <begin position="19"/>
        <end position="28"/>
    </location>
</feature>
<dbReference type="SUPFAM" id="SSF47323">
    <property type="entry name" value="Anticodon-binding domain of a subclass of class I aminoacyl-tRNA synthetases"/>
    <property type="match status" value="1"/>
</dbReference>
<evidence type="ECO:0000259" key="13">
    <source>
        <dbReference type="Pfam" id="PF06827"/>
    </source>
</evidence>
<feature type="binding site" evidence="10">
    <location>
        <position position="599"/>
    </location>
    <ligand>
        <name>ATP</name>
        <dbReference type="ChEBI" id="CHEBI:30616"/>
    </ligand>
</feature>
<dbReference type="EC" id="6.1.1.5" evidence="10"/>
<dbReference type="NCBIfam" id="TIGR00392">
    <property type="entry name" value="ileS"/>
    <property type="match status" value="1"/>
</dbReference>
<dbReference type="PROSITE" id="PS00178">
    <property type="entry name" value="AA_TRNA_LIGASE_I"/>
    <property type="match status" value="1"/>
</dbReference>
<evidence type="ECO:0000256" key="3">
    <source>
        <dbReference type="ARBA" id="ARBA00022598"/>
    </source>
</evidence>
<feature type="short sequence motif" description="'HIGH' region" evidence="10">
    <location>
        <begin position="57"/>
        <end position="67"/>
    </location>
</feature>
<evidence type="ECO:0000256" key="7">
    <source>
        <dbReference type="ARBA" id="ARBA00023146"/>
    </source>
</evidence>
<dbReference type="EMBL" id="JACJKU010000012">
    <property type="protein sequence ID" value="MBM6940308.1"/>
    <property type="molecule type" value="Genomic_DNA"/>
</dbReference>
<feature type="short sequence motif" description="'KMSKS' region" evidence="10">
    <location>
        <begin position="596"/>
        <end position="600"/>
    </location>
</feature>
<feature type="binding site" evidence="10">
    <location>
        <position position="890"/>
    </location>
    <ligand>
        <name>Zn(2+)</name>
        <dbReference type="ChEBI" id="CHEBI:29105"/>
    </ligand>
</feature>